<dbReference type="GO" id="GO:0045259">
    <property type="term" value="C:proton-transporting ATP synthase complex"/>
    <property type="evidence" value="ECO:0007669"/>
    <property type="project" value="UniProtKB-KW"/>
</dbReference>
<name>A0A1G7IEA3_9BACT</name>
<dbReference type="InterPro" id="IPR045082">
    <property type="entry name" value="ATP_syn_F0_a_bact/chloroplast"/>
</dbReference>
<keyword evidence="8 11" id="KW-0406">Ion transport</keyword>
<keyword evidence="9 11" id="KW-0472">Membrane</keyword>
<proteinExistence type="inferred from homology"/>
<organism evidence="13 14">
    <name type="scientific">Terriglobus roseus</name>
    <dbReference type="NCBI Taxonomy" id="392734"/>
    <lineage>
        <taxon>Bacteria</taxon>
        <taxon>Pseudomonadati</taxon>
        <taxon>Acidobacteriota</taxon>
        <taxon>Terriglobia</taxon>
        <taxon>Terriglobales</taxon>
        <taxon>Acidobacteriaceae</taxon>
        <taxon>Terriglobus</taxon>
    </lineage>
</organism>
<dbReference type="AlphaFoldDB" id="A0A1G7IEA3"/>
<evidence type="ECO:0000256" key="2">
    <source>
        <dbReference type="ARBA" id="ARBA00006810"/>
    </source>
</evidence>
<evidence type="ECO:0000313" key="13">
    <source>
        <dbReference type="EMBL" id="SDF11032.1"/>
    </source>
</evidence>
<dbReference type="OrthoDB" id="9789241at2"/>
<keyword evidence="4 11" id="KW-0138">CF(0)</keyword>
<evidence type="ECO:0000256" key="7">
    <source>
        <dbReference type="ARBA" id="ARBA00022989"/>
    </source>
</evidence>
<dbReference type="Proteomes" id="UP000182427">
    <property type="component" value="Chromosome I"/>
</dbReference>
<feature type="transmembrane region" description="Helical" evidence="11">
    <location>
        <begin position="162"/>
        <end position="188"/>
    </location>
</feature>
<dbReference type="NCBIfam" id="TIGR01131">
    <property type="entry name" value="ATP_synt_6_or_A"/>
    <property type="match status" value="1"/>
</dbReference>
<feature type="transmembrane region" description="Helical" evidence="11">
    <location>
        <begin position="123"/>
        <end position="142"/>
    </location>
</feature>
<evidence type="ECO:0000256" key="11">
    <source>
        <dbReference type="HAMAP-Rule" id="MF_01393"/>
    </source>
</evidence>
<comment type="subcellular location">
    <subcellularLocation>
        <location evidence="11 12">Cell membrane</location>
        <topology evidence="11 12">Multi-pass membrane protein</topology>
    </subcellularLocation>
    <subcellularLocation>
        <location evidence="1">Membrane</location>
        <topology evidence="1">Multi-pass membrane protein</topology>
    </subcellularLocation>
</comment>
<evidence type="ECO:0000256" key="1">
    <source>
        <dbReference type="ARBA" id="ARBA00004141"/>
    </source>
</evidence>
<reference evidence="13 14" key="1">
    <citation type="submission" date="2016-10" db="EMBL/GenBank/DDBJ databases">
        <authorList>
            <person name="de Groot N.N."/>
        </authorList>
    </citation>
    <scope>NUCLEOTIDE SEQUENCE [LARGE SCALE GENOMIC DNA]</scope>
    <source>
        <strain evidence="13 14">GAS232</strain>
    </source>
</reference>
<feature type="transmembrane region" description="Helical" evidence="11">
    <location>
        <begin position="37"/>
        <end position="57"/>
    </location>
</feature>
<keyword evidence="5 11" id="KW-0812">Transmembrane</keyword>
<evidence type="ECO:0000256" key="9">
    <source>
        <dbReference type="ARBA" id="ARBA00023136"/>
    </source>
</evidence>
<dbReference type="CDD" id="cd00310">
    <property type="entry name" value="ATP-synt_Fo_a_6"/>
    <property type="match status" value="1"/>
</dbReference>
<dbReference type="InterPro" id="IPR035908">
    <property type="entry name" value="F0_ATP_A_sf"/>
</dbReference>
<dbReference type="SUPFAM" id="SSF81336">
    <property type="entry name" value="F1F0 ATP synthase subunit A"/>
    <property type="match status" value="1"/>
</dbReference>
<keyword evidence="3 11" id="KW-0813">Transport</keyword>
<evidence type="ECO:0000256" key="3">
    <source>
        <dbReference type="ARBA" id="ARBA00022448"/>
    </source>
</evidence>
<dbReference type="InterPro" id="IPR023011">
    <property type="entry name" value="ATP_synth_F0_asu_AS"/>
</dbReference>
<feature type="transmembrane region" description="Helical" evidence="11">
    <location>
        <begin position="96"/>
        <end position="116"/>
    </location>
</feature>
<keyword evidence="6 11" id="KW-0375">Hydrogen ion transport</keyword>
<dbReference type="Pfam" id="PF00119">
    <property type="entry name" value="ATP-synt_A"/>
    <property type="match status" value="1"/>
</dbReference>
<feature type="transmembrane region" description="Helical" evidence="11">
    <location>
        <begin position="195"/>
        <end position="215"/>
    </location>
</feature>
<evidence type="ECO:0000313" key="14">
    <source>
        <dbReference type="Proteomes" id="UP000182427"/>
    </source>
</evidence>
<keyword evidence="7 11" id="KW-1133">Transmembrane helix</keyword>
<evidence type="ECO:0000256" key="10">
    <source>
        <dbReference type="ARBA" id="ARBA00023310"/>
    </source>
</evidence>
<dbReference type="PANTHER" id="PTHR42823:SF3">
    <property type="entry name" value="ATP SYNTHASE SUBUNIT A, CHLOROPLASTIC"/>
    <property type="match status" value="1"/>
</dbReference>
<dbReference type="RefSeq" id="WP_083344519.1">
    <property type="nucleotide sequence ID" value="NZ_LT629690.1"/>
</dbReference>
<dbReference type="PROSITE" id="PS00449">
    <property type="entry name" value="ATPASE_A"/>
    <property type="match status" value="1"/>
</dbReference>
<dbReference type="EMBL" id="LT629690">
    <property type="protein sequence ID" value="SDF11032.1"/>
    <property type="molecule type" value="Genomic_DNA"/>
</dbReference>
<evidence type="ECO:0000256" key="12">
    <source>
        <dbReference type="RuleBase" id="RU000483"/>
    </source>
</evidence>
<feature type="transmembrane region" description="Helical" evidence="11">
    <location>
        <begin position="221"/>
        <end position="239"/>
    </location>
</feature>
<dbReference type="GO" id="GO:0042777">
    <property type="term" value="P:proton motive force-driven plasma membrane ATP synthesis"/>
    <property type="evidence" value="ECO:0007669"/>
    <property type="project" value="TreeGrafter"/>
</dbReference>
<dbReference type="InterPro" id="IPR000568">
    <property type="entry name" value="ATP_synth_F0_asu"/>
</dbReference>
<keyword evidence="11" id="KW-1003">Cell membrane</keyword>
<protein>
    <recommendedName>
        <fullName evidence="11 12">ATP synthase subunit a</fullName>
    </recommendedName>
    <alternativeName>
        <fullName evidence="11">ATP synthase F0 sector subunit a</fullName>
    </alternativeName>
    <alternativeName>
        <fullName evidence="11">F-ATPase subunit 6</fullName>
    </alternativeName>
</protein>
<dbReference type="Gene3D" id="1.20.120.220">
    <property type="entry name" value="ATP synthase, F0 complex, subunit A"/>
    <property type="match status" value="1"/>
</dbReference>
<accession>A0A1G7IEA3</accession>
<dbReference type="GO" id="GO:0046933">
    <property type="term" value="F:proton-transporting ATP synthase activity, rotational mechanism"/>
    <property type="evidence" value="ECO:0007669"/>
    <property type="project" value="UniProtKB-UniRule"/>
</dbReference>
<dbReference type="PANTHER" id="PTHR42823">
    <property type="entry name" value="ATP SYNTHASE SUBUNIT A, CHLOROPLASTIC"/>
    <property type="match status" value="1"/>
</dbReference>
<dbReference type="GO" id="GO:0005886">
    <property type="term" value="C:plasma membrane"/>
    <property type="evidence" value="ECO:0007669"/>
    <property type="project" value="UniProtKB-SubCell"/>
</dbReference>
<sequence length="243" mass="26544">MPEQLVFTRFLNAHFAGPVDALLRAVHVKVVFPEAPISNAVAMEIIVGLLLIAYFVAVRASLSVDKPNGIAHSAEMVHEFVSGQAESIVGHGYEKFVGYLSVLLLFILVMNLLGLIPGLMSPTSNPVVPLGIALVTFIYYHYHGIRSNGAGYIKQFLGPVWWLAPLMFIIEIVSHCARVLSLTVRLYANMFAGDLVTLAFFSLVPIGVPLVFLGLHLGVSIIQAYVFMLLSTIYLSLAVSHEH</sequence>
<comment type="similarity">
    <text evidence="2 11 12">Belongs to the ATPase A chain family.</text>
</comment>
<dbReference type="PRINTS" id="PR00123">
    <property type="entry name" value="ATPASEA"/>
</dbReference>
<keyword evidence="14" id="KW-1185">Reference proteome</keyword>
<dbReference type="HAMAP" id="MF_01393">
    <property type="entry name" value="ATP_synth_a_bact"/>
    <property type="match status" value="1"/>
</dbReference>
<keyword evidence="10 11" id="KW-0066">ATP synthesis</keyword>
<evidence type="ECO:0000256" key="6">
    <source>
        <dbReference type="ARBA" id="ARBA00022781"/>
    </source>
</evidence>
<gene>
    <name evidence="11" type="primary">atpB</name>
    <name evidence="13" type="ORF">SAMN05444167_1419</name>
</gene>
<evidence type="ECO:0000256" key="4">
    <source>
        <dbReference type="ARBA" id="ARBA00022547"/>
    </source>
</evidence>
<evidence type="ECO:0000256" key="8">
    <source>
        <dbReference type="ARBA" id="ARBA00023065"/>
    </source>
</evidence>
<comment type="function">
    <text evidence="11 12">Key component of the proton channel; it plays a direct role in the translocation of protons across the membrane.</text>
</comment>
<evidence type="ECO:0000256" key="5">
    <source>
        <dbReference type="ARBA" id="ARBA00022692"/>
    </source>
</evidence>